<sequence>MSCSRSCTAPSIIAVECDVYC</sequence>
<evidence type="ECO:0000313" key="1">
    <source>
        <dbReference type="EMBL" id="JAH67656.1"/>
    </source>
</evidence>
<dbReference type="EMBL" id="GBXM01040921">
    <property type="protein sequence ID" value="JAH67656.1"/>
    <property type="molecule type" value="Transcribed_RNA"/>
</dbReference>
<dbReference type="AlphaFoldDB" id="A0A0E9UPF6"/>
<proteinExistence type="predicted"/>
<reference evidence="1" key="2">
    <citation type="journal article" date="2015" name="Fish Shellfish Immunol.">
        <title>Early steps in the European eel (Anguilla anguilla)-Vibrio vulnificus interaction in the gills: Role of the RtxA13 toxin.</title>
        <authorList>
            <person name="Callol A."/>
            <person name="Pajuelo D."/>
            <person name="Ebbesson L."/>
            <person name="Teles M."/>
            <person name="MacKenzie S."/>
            <person name="Amaro C."/>
        </authorList>
    </citation>
    <scope>NUCLEOTIDE SEQUENCE</scope>
</reference>
<protein>
    <submittedName>
        <fullName evidence="1">Uncharacterized protein</fullName>
    </submittedName>
</protein>
<reference evidence="1" key="1">
    <citation type="submission" date="2014-11" db="EMBL/GenBank/DDBJ databases">
        <authorList>
            <person name="Amaro Gonzalez C."/>
        </authorList>
    </citation>
    <scope>NUCLEOTIDE SEQUENCE</scope>
</reference>
<accession>A0A0E9UPF6</accession>
<organism evidence="1">
    <name type="scientific">Anguilla anguilla</name>
    <name type="common">European freshwater eel</name>
    <name type="synonym">Muraena anguilla</name>
    <dbReference type="NCBI Taxonomy" id="7936"/>
    <lineage>
        <taxon>Eukaryota</taxon>
        <taxon>Metazoa</taxon>
        <taxon>Chordata</taxon>
        <taxon>Craniata</taxon>
        <taxon>Vertebrata</taxon>
        <taxon>Euteleostomi</taxon>
        <taxon>Actinopterygii</taxon>
        <taxon>Neopterygii</taxon>
        <taxon>Teleostei</taxon>
        <taxon>Anguilliformes</taxon>
        <taxon>Anguillidae</taxon>
        <taxon>Anguilla</taxon>
    </lineage>
</organism>
<name>A0A0E9UPF6_ANGAN</name>